<keyword evidence="2" id="KW-1185">Reference proteome</keyword>
<name>A0AAE7W960_9CAUD</name>
<dbReference type="Proteomes" id="UP000827415">
    <property type="component" value="Segment"/>
</dbReference>
<accession>A0AAE7W960</accession>
<gene>
    <name evidence="1" type="ORF">ZYZZX_3</name>
</gene>
<proteinExistence type="predicted"/>
<reference evidence="1 2" key="1">
    <citation type="submission" date="2021-03" db="EMBL/GenBank/DDBJ databases">
        <authorList>
            <person name="Thompson D.W."/>
            <person name="Brown H.M.F."/>
            <person name="Thompson S.D."/>
            <person name="Grose J.H."/>
        </authorList>
    </citation>
    <scope>NUCLEOTIDE SEQUENCE [LARGE SCALE GENOMIC DNA]</scope>
</reference>
<sequence>MPFLITLLKTILINFGVNLVVALFSDNTLEFMFFKLARYLASKTETPIDDEFVDTLYNSFYQNKGSVNPKEVGK</sequence>
<protein>
    <submittedName>
        <fullName evidence="1">Uncharacterized protein</fullName>
    </submittedName>
</protein>
<evidence type="ECO:0000313" key="2">
    <source>
        <dbReference type="Proteomes" id="UP000827415"/>
    </source>
</evidence>
<dbReference type="EMBL" id="MW749004">
    <property type="protein sequence ID" value="QYA57231.1"/>
    <property type="molecule type" value="Genomic_DNA"/>
</dbReference>
<evidence type="ECO:0000313" key="1">
    <source>
        <dbReference type="EMBL" id="QYA57231.1"/>
    </source>
</evidence>
<organism evidence="1 2">
    <name type="scientific">Hafnia phage vB_HpaM_Zyzzx</name>
    <dbReference type="NCBI Taxonomy" id="2836109"/>
    <lineage>
        <taxon>Viruses</taxon>
        <taxon>Duplodnaviria</taxon>
        <taxon>Heunggongvirae</taxon>
        <taxon>Uroviricota</taxon>
        <taxon>Caudoviricetes</taxon>
        <taxon>Andersonviridae</taxon>
        <taxon>Andersonviridae incertae sedis</taxon>
        <taxon>Daniellevirus</taxon>
        <taxon>Daniellevirus Zyzzx</taxon>
    </lineage>
</organism>